<protein>
    <submittedName>
        <fullName evidence="2">Amidase family protein</fullName>
    </submittedName>
</protein>
<dbReference type="EMBL" id="JAYWLC010000003">
    <property type="protein sequence ID" value="MER5171167.1"/>
    <property type="molecule type" value="Genomic_DNA"/>
</dbReference>
<dbReference type="InterPro" id="IPR000120">
    <property type="entry name" value="Amidase"/>
</dbReference>
<dbReference type="InterPro" id="IPR023631">
    <property type="entry name" value="Amidase_dom"/>
</dbReference>
<evidence type="ECO:0000313" key="3">
    <source>
        <dbReference type="Proteomes" id="UP001438953"/>
    </source>
</evidence>
<dbReference type="Pfam" id="PF01425">
    <property type="entry name" value="Amidase"/>
    <property type="match status" value="1"/>
</dbReference>
<feature type="domain" description="Amidase" evidence="1">
    <location>
        <begin position="33"/>
        <end position="461"/>
    </location>
</feature>
<accession>A0ABV1SE38</accession>
<organism evidence="2 3">
    <name type="scientific">Thioclava kandeliae</name>
    <dbReference type="NCBI Taxonomy" id="3070818"/>
    <lineage>
        <taxon>Bacteria</taxon>
        <taxon>Pseudomonadati</taxon>
        <taxon>Pseudomonadota</taxon>
        <taxon>Alphaproteobacteria</taxon>
        <taxon>Rhodobacterales</taxon>
        <taxon>Paracoccaceae</taxon>
        <taxon>Thioclava</taxon>
    </lineage>
</organism>
<sequence length="504" mass="53445">MTTHPRIVATDPADLGASEARRLIARKQLSPVELAEACIARIETLDHAVNAVVARNFEGLLDDARRAETAVMEGAPLGLLHGLPFGVKDMIDVKGLPTTFGSEIYADNIAVKDDPIVAAMRAAGASPLGKLNNPEWSAGGNTRNRVYGVTANPYDVTRSCAGSSGGSAVALACGYAPLATGSDTGGSLRNPAAFCGVVGYRPSPGVVPGPARATALIPLPTAGPMARSVADVGLMLAVMARPDGRDPYTIVQDGKTLWNPLDFATLPRRDLSSLKIAISEDYGFAPVEGIVRAQFAKAMAQIGPAFGETRHAHPDCHDADRIFSVLRALQFLGLGAHVDATPELCGPNVHDNVAEGRRYSAEDVAQALTAQGNFYRRWQIFFEHHDYLLTPAVTISPRDWHELYPKEIDGQPTKSYYHWLAMAYASTLAGHPSITIPCGFDANGMPFGLQIVGKRHDDLGVLAVAAELEAVIAGLPALAPHGPDLAALARAPALREVEGFLSFE</sequence>
<gene>
    <name evidence="2" type="ORF">VSX56_05195</name>
</gene>
<dbReference type="PANTHER" id="PTHR11895">
    <property type="entry name" value="TRANSAMIDASE"/>
    <property type="match status" value="1"/>
</dbReference>
<dbReference type="PANTHER" id="PTHR11895:SF76">
    <property type="entry name" value="INDOLEACETAMIDE HYDROLASE"/>
    <property type="match status" value="1"/>
</dbReference>
<name>A0ABV1SE38_9RHOB</name>
<evidence type="ECO:0000313" key="2">
    <source>
        <dbReference type="EMBL" id="MER5171167.1"/>
    </source>
</evidence>
<dbReference type="Gene3D" id="3.90.1300.10">
    <property type="entry name" value="Amidase signature (AS) domain"/>
    <property type="match status" value="1"/>
</dbReference>
<evidence type="ECO:0000259" key="1">
    <source>
        <dbReference type="Pfam" id="PF01425"/>
    </source>
</evidence>
<comment type="caution">
    <text evidence="2">The sequence shown here is derived from an EMBL/GenBank/DDBJ whole genome shotgun (WGS) entry which is preliminary data.</text>
</comment>
<dbReference type="SUPFAM" id="SSF75304">
    <property type="entry name" value="Amidase signature (AS) enzymes"/>
    <property type="match status" value="1"/>
</dbReference>
<dbReference type="InterPro" id="IPR036928">
    <property type="entry name" value="AS_sf"/>
</dbReference>
<proteinExistence type="predicted"/>
<reference evidence="2 3" key="1">
    <citation type="submission" date="2024-06" db="EMBL/GenBank/DDBJ databases">
        <title>Thioclava kandeliae sp. nov. from a rhizosphere soil sample of Kandelia candel in a mangrove.</title>
        <authorList>
            <person name="Mu T."/>
        </authorList>
    </citation>
    <scope>NUCLEOTIDE SEQUENCE [LARGE SCALE GENOMIC DNA]</scope>
    <source>
        <strain evidence="2 3">CPCC 100088</strain>
    </source>
</reference>
<dbReference type="RefSeq" id="WP_350935358.1">
    <property type="nucleotide sequence ID" value="NZ_JAYWLC010000003.1"/>
</dbReference>
<dbReference type="Proteomes" id="UP001438953">
    <property type="component" value="Unassembled WGS sequence"/>
</dbReference>
<keyword evidence="3" id="KW-1185">Reference proteome</keyword>